<accession>A0A8S1ENR8</accession>
<dbReference type="Pfam" id="PF00240">
    <property type="entry name" value="ubiquitin"/>
    <property type="match status" value="1"/>
</dbReference>
<dbReference type="Proteomes" id="UP000494206">
    <property type="component" value="Unassembled WGS sequence"/>
</dbReference>
<feature type="region of interest" description="Disordered" evidence="1">
    <location>
        <begin position="387"/>
        <end position="422"/>
    </location>
</feature>
<dbReference type="PANTHER" id="PTHR14557">
    <property type="entry name" value="PROTEIN C7ORF21"/>
    <property type="match status" value="1"/>
</dbReference>
<evidence type="ECO:0000256" key="2">
    <source>
        <dbReference type="SAM" id="Phobius"/>
    </source>
</evidence>
<dbReference type="SMART" id="SM00213">
    <property type="entry name" value="UBQ"/>
    <property type="match status" value="1"/>
</dbReference>
<gene>
    <name evidence="4" type="ORF">CBOVIS_LOCUS5075</name>
</gene>
<keyword evidence="5" id="KW-1185">Reference proteome</keyword>
<keyword evidence="2" id="KW-1133">Transmembrane helix</keyword>
<feature type="compositionally biased region" description="Acidic residues" evidence="1">
    <location>
        <begin position="274"/>
        <end position="287"/>
    </location>
</feature>
<dbReference type="CDD" id="cd17057">
    <property type="entry name" value="Ubl_TMUB1_like"/>
    <property type="match status" value="1"/>
</dbReference>
<feature type="compositionally biased region" description="Polar residues" evidence="1">
    <location>
        <begin position="223"/>
        <end position="235"/>
    </location>
</feature>
<reference evidence="4 5" key="1">
    <citation type="submission" date="2020-04" db="EMBL/GenBank/DDBJ databases">
        <authorList>
            <person name="Laetsch R D."/>
            <person name="Stevens L."/>
            <person name="Kumar S."/>
            <person name="Blaxter L. M."/>
        </authorList>
    </citation>
    <scope>NUCLEOTIDE SEQUENCE [LARGE SCALE GENOMIC DNA]</scope>
</reference>
<keyword evidence="2" id="KW-0812">Transmembrane</keyword>
<feature type="compositionally biased region" description="Polar residues" evidence="1">
    <location>
        <begin position="299"/>
        <end position="311"/>
    </location>
</feature>
<dbReference type="Gene3D" id="3.10.20.90">
    <property type="entry name" value="Phosphatidylinositol 3-kinase Catalytic Subunit, Chain A, domain 1"/>
    <property type="match status" value="1"/>
</dbReference>
<feature type="compositionally biased region" description="Pro residues" evidence="1">
    <location>
        <begin position="256"/>
        <end position="270"/>
    </location>
</feature>
<feature type="compositionally biased region" description="Polar residues" evidence="1">
    <location>
        <begin position="387"/>
        <end position="400"/>
    </location>
</feature>
<dbReference type="AlphaFoldDB" id="A0A8S1ENR8"/>
<dbReference type="InterPro" id="IPR000626">
    <property type="entry name" value="Ubiquitin-like_dom"/>
</dbReference>
<protein>
    <recommendedName>
        <fullName evidence="3">Ubiquitin-like domain-containing protein</fullName>
    </recommendedName>
</protein>
<feature type="transmembrane region" description="Helical" evidence="2">
    <location>
        <begin position="526"/>
        <end position="546"/>
    </location>
</feature>
<feature type="transmembrane region" description="Helical" evidence="2">
    <location>
        <begin position="552"/>
        <end position="571"/>
    </location>
</feature>
<dbReference type="InterPro" id="IPR029071">
    <property type="entry name" value="Ubiquitin-like_domsf"/>
</dbReference>
<evidence type="ECO:0000313" key="5">
    <source>
        <dbReference type="Proteomes" id="UP000494206"/>
    </source>
</evidence>
<feature type="transmembrane region" description="Helical" evidence="2">
    <location>
        <begin position="15"/>
        <end position="33"/>
    </location>
</feature>
<keyword evidence="2" id="KW-0472">Membrane</keyword>
<evidence type="ECO:0000256" key="1">
    <source>
        <dbReference type="SAM" id="MobiDB-lite"/>
    </source>
</evidence>
<dbReference type="OrthoDB" id="1679758at2759"/>
<sequence>MDLITQLTEMVGETQFTIIACTCILSLCIYLSVQLSSRRPMYYNIFVVEMHTWSERRIVQVLHLGQEYNPNMSWTRIISRMRARAPRIAGDTRVAISDTNIVVLSPVTVIESPANAISLDPERITLWDIEMPPRTADHPPDSARDSQYAAAAAIAILARGDESTLENAGLLNQMAASNPSTHRSAERHIITYLEELNFLQVPTQLPTLDLSETEDNEPVPSEIITTDVTYTTPQLRRSDRPFSATLVNSRNSRPALIPPPSPPMAVPPSSPQDTDNETTESESEEEQPPTMVSGEILSQEPSTSTAPQHNDGTMSLIRLKFMNDDMKDTYAHLTDTVAMYKIRAFGQQKSSQQVVRLIYQGQLLREDNRTLESYGVKDGSILHCHISTTPYASPPTNEIEQGNRRRSYRQSQETRRRNNLFHSLPDDDDTFENLDHIHFAEPQPEPSMFAGLLNAFYELSESLLPILLAIGFGIMRTRAPPRNATDERRYNFIFIIYQFAHNYFMNNGNMNGFNVVDRIQRNSYSYLWLFGCQLAAILSFICFFPEVVDRTAIGLMVLLSLYFVFVVYRGVNARQEPADVINSTAVQQPVANAL</sequence>
<dbReference type="PROSITE" id="PS50053">
    <property type="entry name" value="UBIQUITIN_2"/>
    <property type="match status" value="1"/>
</dbReference>
<dbReference type="EMBL" id="CADEPM010000003">
    <property type="protein sequence ID" value="CAB3402460.1"/>
    <property type="molecule type" value="Genomic_DNA"/>
</dbReference>
<feature type="domain" description="Ubiquitin-like" evidence="3">
    <location>
        <begin position="317"/>
        <end position="383"/>
    </location>
</feature>
<feature type="region of interest" description="Disordered" evidence="1">
    <location>
        <begin position="210"/>
        <end position="311"/>
    </location>
</feature>
<dbReference type="GO" id="GO:0036503">
    <property type="term" value="P:ERAD pathway"/>
    <property type="evidence" value="ECO:0007669"/>
    <property type="project" value="InterPro"/>
</dbReference>
<evidence type="ECO:0000259" key="3">
    <source>
        <dbReference type="PROSITE" id="PS50053"/>
    </source>
</evidence>
<evidence type="ECO:0000313" key="4">
    <source>
        <dbReference type="EMBL" id="CAB3402460.1"/>
    </source>
</evidence>
<proteinExistence type="predicted"/>
<name>A0A8S1ENR8_9PELO</name>
<organism evidence="4 5">
    <name type="scientific">Caenorhabditis bovis</name>
    <dbReference type="NCBI Taxonomy" id="2654633"/>
    <lineage>
        <taxon>Eukaryota</taxon>
        <taxon>Metazoa</taxon>
        <taxon>Ecdysozoa</taxon>
        <taxon>Nematoda</taxon>
        <taxon>Chromadorea</taxon>
        <taxon>Rhabditida</taxon>
        <taxon>Rhabditina</taxon>
        <taxon>Rhabditomorpha</taxon>
        <taxon>Rhabditoidea</taxon>
        <taxon>Rhabditidae</taxon>
        <taxon>Peloderinae</taxon>
        <taxon>Caenorhabditis</taxon>
    </lineage>
</organism>
<dbReference type="InterPro" id="IPR040352">
    <property type="entry name" value="TMUB1/2"/>
</dbReference>
<dbReference type="PANTHER" id="PTHR14557:SF5">
    <property type="entry name" value="UBIQUITIN-LIKE DOMAIN-CONTAINING PROTEIN"/>
    <property type="match status" value="1"/>
</dbReference>
<dbReference type="SUPFAM" id="SSF54236">
    <property type="entry name" value="Ubiquitin-like"/>
    <property type="match status" value="1"/>
</dbReference>
<comment type="caution">
    <text evidence="4">The sequence shown here is derived from an EMBL/GenBank/DDBJ whole genome shotgun (WGS) entry which is preliminary data.</text>
</comment>